<feature type="zinc finger region" description="UBR-type" evidence="4">
    <location>
        <begin position="59"/>
        <end position="137"/>
    </location>
</feature>
<protein>
    <recommendedName>
        <fullName evidence="6">UBR-type domain-containing protein</fullName>
    </recommendedName>
</protein>
<feature type="compositionally biased region" description="Basic and acidic residues" evidence="5">
    <location>
        <begin position="335"/>
        <end position="344"/>
    </location>
</feature>
<dbReference type="GO" id="GO:0005737">
    <property type="term" value="C:cytoplasm"/>
    <property type="evidence" value="ECO:0007669"/>
    <property type="project" value="TreeGrafter"/>
</dbReference>
<dbReference type="VEuPathDB" id="FungiDB:PADG_03482"/>
<evidence type="ECO:0000256" key="4">
    <source>
        <dbReference type="PROSITE-ProRule" id="PRU00508"/>
    </source>
</evidence>
<dbReference type="CDD" id="cd19677">
    <property type="entry name" value="UBR-box_UBR7"/>
    <property type="match status" value="1"/>
</dbReference>
<dbReference type="EMBL" id="KN275959">
    <property type="protein sequence ID" value="EEH47384.1"/>
    <property type="molecule type" value="Genomic_DNA"/>
</dbReference>
<keyword evidence="8" id="KW-1185">Reference proteome</keyword>
<dbReference type="OrthoDB" id="10262564at2759"/>
<dbReference type="InterPro" id="IPR047506">
    <property type="entry name" value="UBR7-like_UBR-box"/>
</dbReference>
<dbReference type="PANTHER" id="PTHR13513:SF9">
    <property type="entry name" value="E3 UBIQUITIN-PROTEIN LIGASE UBR7-RELATED"/>
    <property type="match status" value="1"/>
</dbReference>
<dbReference type="RefSeq" id="XP_010758886.1">
    <property type="nucleotide sequence ID" value="XM_010760584.1"/>
</dbReference>
<feature type="region of interest" description="Disordered" evidence="5">
    <location>
        <begin position="1"/>
        <end position="34"/>
    </location>
</feature>
<evidence type="ECO:0000256" key="2">
    <source>
        <dbReference type="ARBA" id="ARBA00022771"/>
    </source>
</evidence>
<dbReference type="InParanoid" id="C1G5B2"/>
<dbReference type="GO" id="GO:0061630">
    <property type="term" value="F:ubiquitin protein ligase activity"/>
    <property type="evidence" value="ECO:0007669"/>
    <property type="project" value="InterPro"/>
</dbReference>
<feature type="compositionally biased region" description="Basic and acidic residues" evidence="5">
    <location>
        <begin position="214"/>
        <end position="230"/>
    </location>
</feature>
<dbReference type="HOGENOM" id="CLU_025221_1_0_1"/>
<dbReference type="KEGG" id="pbn:PADG_03482"/>
<dbReference type="InterPro" id="IPR040204">
    <property type="entry name" value="UBR7"/>
</dbReference>
<feature type="region of interest" description="Disordered" evidence="5">
    <location>
        <begin position="407"/>
        <end position="433"/>
    </location>
</feature>
<dbReference type="GO" id="GO:0008270">
    <property type="term" value="F:zinc ion binding"/>
    <property type="evidence" value="ECO:0007669"/>
    <property type="project" value="UniProtKB-KW"/>
</dbReference>
<evidence type="ECO:0000256" key="3">
    <source>
        <dbReference type="ARBA" id="ARBA00022833"/>
    </source>
</evidence>
<sequence length="536" mass="58600">MDEPTSQIPLNGMPQQTEATTRQRRESFVSTDSQTASDFIDNQLRLEADAREALPYSFDTCAQPLGALRQSLFSCLTCNPPPSDPNAPYNAAGVCYSCSISCHGEHTLVELFCKRNFVCDCGTTRFPPTSPCTLRVSSTGTKGVHSEKPAAGNKYNGNFRNIFCGCAETYDPHLEKGTMFQCLGLGTIETGGCGEDWYHPECLVGLPRNWADGVKKEKDSQPETKDKDGQNGDAETADFAPPNEEADDEPPLPPQFPDEDDFDAFICYKCLDSNPWLKRYAGTPGFLPAVYKRDAPAPNVTNENVTAEVTEEPKDDTPTTNSRKRKPEDSSTDEPDSKRPKEETSTEVPTDPELKSAKSSKPKHETLPASWPSGTFSLFLKEDFRDYLCRCPSCFPNLIPHPQLREEEDTYEPPLSEDGDNPNGAGSHHTGSLLDRGEAALSNIDRVRAIEGVMVYNHLKDKVKEFLKPFAESGQPVGAEDIKAYFEKLRGDDQGIREAGVAVEASGSGPGSRKDGGSGGDAGDGRREQSGEFPVL</sequence>
<feature type="compositionally biased region" description="Acidic residues" evidence="5">
    <location>
        <begin position="407"/>
        <end position="420"/>
    </location>
</feature>
<evidence type="ECO:0000256" key="1">
    <source>
        <dbReference type="ARBA" id="ARBA00022723"/>
    </source>
</evidence>
<dbReference type="Pfam" id="PF02207">
    <property type="entry name" value="zf-UBR"/>
    <property type="match status" value="1"/>
</dbReference>
<accession>C1G5B2</accession>
<proteinExistence type="predicted"/>
<dbReference type="InterPro" id="IPR003126">
    <property type="entry name" value="Znf_UBR"/>
</dbReference>
<feature type="region of interest" description="Disordered" evidence="5">
    <location>
        <begin position="214"/>
        <end position="258"/>
    </location>
</feature>
<feature type="region of interest" description="Disordered" evidence="5">
    <location>
        <begin position="502"/>
        <end position="536"/>
    </location>
</feature>
<dbReference type="eggNOG" id="KOG2752">
    <property type="taxonomic scope" value="Eukaryota"/>
</dbReference>
<keyword evidence="2" id="KW-0863">Zinc-finger</keyword>
<keyword evidence="1" id="KW-0479">Metal-binding</keyword>
<dbReference type="GeneID" id="22582780"/>
<dbReference type="SMART" id="SM00396">
    <property type="entry name" value="ZnF_UBR1"/>
    <property type="match status" value="1"/>
</dbReference>
<dbReference type="Proteomes" id="UP000001628">
    <property type="component" value="Unassembled WGS sequence"/>
</dbReference>
<gene>
    <name evidence="7" type="ORF">PADG_03482</name>
</gene>
<reference evidence="7 8" key="1">
    <citation type="journal article" date="2011" name="PLoS Genet.">
        <title>Comparative genomic analysis of human fungal pathogens causing paracoccidioidomycosis.</title>
        <authorList>
            <person name="Desjardins C.A."/>
            <person name="Champion M.D."/>
            <person name="Holder J.W."/>
            <person name="Muszewska A."/>
            <person name="Goldberg J."/>
            <person name="Bailao A.M."/>
            <person name="Brigido M.M."/>
            <person name="Ferreira M.E."/>
            <person name="Garcia A.M."/>
            <person name="Grynberg M."/>
            <person name="Gujja S."/>
            <person name="Heiman D.I."/>
            <person name="Henn M.R."/>
            <person name="Kodira C.D."/>
            <person name="Leon-Narvaez H."/>
            <person name="Longo L.V."/>
            <person name="Ma L.J."/>
            <person name="Malavazi I."/>
            <person name="Matsuo A.L."/>
            <person name="Morais F.V."/>
            <person name="Pereira M."/>
            <person name="Rodriguez-Brito S."/>
            <person name="Sakthikumar S."/>
            <person name="Salem-Izacc S.M."/>
            <person name="Sykes S.M."/>
            <person name="Teixeira M.M."/>
            <person name="Vallejo M.C."/>
            <person name="Walter M.E."/>
            <person name="Yandava C."/>
            <person name="Young S."/>
            <person name="Zeng Q."/>
            <person name="Zucker J."/>
            <person name="Felipe M.S."/>
            <person name="Goldman G.H."/>
            <person name="Haas B.J."/>
            <person name="McEwen J.G."/>
            <person name="Nino-Vega G."/>
            <person name="Puccia R."/>
            <person name="San-Blas G."/>
            <person name="Soares C.M."/>
            <person name="Birren B.W."/>
            <person name="Cuomo C.A."/>
        </authorList>
    </citation>
    <scope>NUCLEOTIDE SEQUENCE [LARGE SCALE GENOMIC DNA]</scope>
    <source>
        <strain evidence="7 8">Pb18</strain>
    </source>
</reference>
<feature type="compositionally biased region" description="Basic and acidic residues" evidence="5">
    <location>
        <begin position="352"/>
        <end position="366"/>
    </location>
</feature>
<dbReference type="AlphaFoldDB" id="C1G5B2"/>
<evidence type="ECO:0000313" key="8">
    <source>
        <dbReference type="Proteomes" id="UP000001628"/>
    </source>
</evidence>
<organism evidence="7 8">
    <name type="scientific">Paracoccidioides brasiliensis (strain Pb18)</name>
    <dbReference type="NCBI Taxonomy" id="502780"/>
    <lineage>
        <taxon>Eukaryota</taxon>
        <taxon>Fungi</taxon>
        <taxon>Dikarya</taxon>
        <taxon>Ascomycota</taxon>
        <taxon>Pezizomycotina</taxon>
        <taxon>Eurotiomycetes</taxon>
        <taxon>Eurotiomycetidae</taxon>
        <taxon>Onygenales</taxon>
        <taxon>Ajellomycetaceae</taxon>
        <taxon>Paracoccidioides</taxon>
    </lineage>
</organism>
<dbReference type="OMA" id="GAMVYNH"/>
<dbReference type="PROSITE" id="PS51157">
    <property type="entry name" value="ZF_UBR"/>
    <property type="match status" value="1"/>
</dbReference>
<dbReference type="PANTHER" id="PTHR13513">
    <property type="entry name" value="E3 UBIQUITIN-PROTEIN LIGASE UBR7"/>
    <property type="match status" value="1"/>
</dbReference>
<evidence type="ECO:0000259" key="6">
    <source>
        <dbReference type="PROSITE" id="PS51157"/>
    </source>
</evidence>
<feature type="region of interest" description="Disordered" evidence="5">
    <location>
        <begin position="296"/>
        <end position="372"/>
    </location>
</feature>
<evidence type="ECO:0000256" key="5">
    <source>
        <dbReference type="SAM" id="MobiDB-lite"/>
    </source>
</evidence>
<feature type="compositionally biased region" description="Polar residues" evidence="5">
    <location>
        <begin position="1"/>
        <end position="20"/>
    </location>
</feature>
<feature type="compositionally biased region" description="Low complexity" evidence="5">
    <location>
        <begin position="299"/>
        <end position="308"/>
    </location>
</feature>
<evidence type="ECO:0000313" key="7">
    <source>
        <dbReference type="EMBL" id="EEH47384.1"/>
    </source>
</evidence>
<feature type="domain" description="UBR-type" evidence="6">
    <location>
        <begin position="59"/>
        <end position="137"/>
    </location>
</feature>
<name>C1G5B2_PARBD</name>
<keyword evidence="3" id="KW-0862">Zinc</keyword>